<keyword evidence="8" id="KW-1185">Reference proteome</keyword>
<dbReference type="InterPro" id="IPR009057">
    <property type="entry name" value="Homeodomain-like_sf"/>
</dbReference>
<feature type="domain" description="HTH tetR-type" evidence="6">
    <location>
        <begin position="10"/>
        <end position="70"/>
    </location>
</feature>
<evidence type="ECO:0000259" key="6">
    <source>
        <dbReference type="PROSITE" id="PS50977"/>
    </source>
</evidence>
<feature type="DNA-binding region" description="H-T-H motif" evidence="5">
    <location>
        <begin position="33"/>
        <end position="52"/>
    </location>
</feature>
<dbReference type="PANTHER" id="PTHR30055">
    <property type="entry name" value="HTH-TYPE TRANSCRIPTIONAL REGULATOR RUTR"/>
    <property type="match status" value="1"/>
</dbReference>
<proteinExistence type="predicted"/>
<dbReference type="Gene3D" id="1.10.357.10">
    <property type="entry name" value="Tetracycline Repressor, domain 2"/>
    <property type="match status" value="1"/>
</dbReference>
<dbReference type="GO" id="GO:0000976">
    <property type="term" value="F:transcription cis-regulatory region binding"/>
    <property type="evidence" value="ECO:0007669"/>
    <property type="project" value="TreeGrafter"/>
</dbReference>
<evidence type="ECO:0000256" key="4">
    <source>
        <dbReference type="ARBA" id="ARBA00023163"/>
    </source>
</evidence>
<dbReference type="GO" id="GO:0003700">
    <property type="term" value="F:DNA-binding transcription factor activity"/>
    <property type="evidence" value="ECO:0007669"/>
    <property type="project" value="TreeGrafter"/>
</dbReference>
<dbReference type="InterPro" id="IPR039538">
    <property type="entry name" value="BetI_C"/>
</dbReference>
<dbReference type="PRINTS" id="PR00455">
    <property type="entry name" value="HTHTETR"/>
</dbReference>
<dbReference type="Pfam" id="PF13977">
    <property type="entry name" value="TetR_C_6"/>
    <property type="match status" value="1"/>
</dbReference>
<dbReference type="AlphaFoldDB" id="A0A7W7CIZ9"/>
<dbReference type="PANTHER" id="PTHR30055:SF241">
    <property type="entry name" value="TRANSCRIPTIONAL REGULATORY PROTEIN"/>
    <property type="match status" value="1"/>
</dbReference>
<keyword evidence="2" id="KW-0805">Transcription regulation</keyword>
<evidence type="ECO:0000256" key="2">
    <source>
        <dbReference type="ARBA" id="ARBA00023015"/>
    </source>
</evidence>
<dbReference type="InterPro" id="IPR001647">
    <property type="entry name" value="HTH_TetR"/>
</dbReference>
<keyword evidence="4" id="KW-0804">Transcription</keyword>
<organism evidence="7 8">
    <name type="scientific">Crossiella cryophila</name>
    <dbReference type="NCBI Taxonomy" id="43355"/>
    <lineage>
        <taxon>Bacteria</taxon>
        <taxon>Bacillati</taxon>
        <taxon>Actinomycetota</taxon>
        <taxon>Actinomycetes</taxon>
        <taxon>Pseudonocardiales</taxon>
        <taxon>Pseudonocardiaceae</taxon>
        <taxon>Crossiella</taxon>
    </lineage>
</organism>
<sequence>MPKGSTKRRPETITRLLDAALLVFAEAGLRGATIAQVCERAGYTRGAFYSNFDSLEELFFALFDRHADQQLDRLRESLEAGGFEALLAVDEAEVTWYLVSTEFTLHAIRDPAAARRLAEHDARLRATLTGILAGHLARLGRTATVDLDELARLVVALREGSLAQSLVEPDRLPPGHLEQTYLPILLAALSQ</sequence>
<dbReference type="InterPro" id="IPR050109">
    <property type="entry name" value="HTH-type_TetR-like_transc_reg"/>
</dbReference>
<protein>
    <submittedName>
        <fullName evidence="7">AcrR family transcriptional regulator</fullName>
    </submittedName>
</protein>
<name>A0A7W7CIZ9_9PSEU</name>
<evidence type="ECO:0000313" key="7">
    <source>
        <dbReference type="EMBL" id="MBB4680628.1"/>
    </source>
</evidence>
<dbReference type="PROSITE" id="PS50977">
    <property type="entry name" value="HTH_TETR_2"/>
    <property type="match status" value="1"/>
</dbReference>
<dbReference type="RefSeq" id="WP_185006578.1">
    <property type="nucleotide sequence ID" value="NZ_BAAAUI010000060.1"/>
</dbReference>
<keyword evidence="1" id="KW-0678">Repressor</keyword>
<accession>A0A7W7CIZ9</accession>
<comment type="caution">
    <text evidence="7">The sequence shown here is derived from an EMBL/GenBank/DDBJ whole genome shotgun (WGS) entry which is preliminary data.</text>
</comment>
<dbReference type="Pfam" id="PF00440">
    <property type="entry name" value="TetR_N"/>
    <property type="match status" value="1"/>
</dbReference>
<dbReference type="Proteomes" id="UP000533598">
    <property type="component" value="Unassembled WGS sequence"/>
</dbReference>
<dbReference type="SUPFAM" id="SSF48498">
    <property type="entry name" value="Tetracyclin repressor-like, C-terminal domain"/>
    <property type="match status" value="1"/>
</dbReference>
<dbReference type="SUPFAM" id="SSF46689">
    <property type="entry name" value="Homeodomain-like"/>
    <property type="match status" value="1"/>
</dbReference>
<evidence type="ECO:0000256" key="1">
    <source>
        <dbReference type="ARBA" id="ARBA00022491"/>
    </source>
</evidence>
<evidence type="ECO:0000256" key="5">
    <source>
        <dbReference type="PROSITE-ProRule" id="PRU00335"/>
    </source>
</evidence>
<gene>
    <name evidence="7" type="ORF">HNR67_006746</name>
</gene>
<reference evidence="7 8" key="1">
    <citation type="submission" date="2020-08" db="EMBL/GenBank/DDBJ databases">
        <title>Sequencing the genomes of 1000 actinobacteria strains.</title>
        <authorList>
            <person name="Klenk H.-P."/>
        </authorList>
    </citation>
    <scope>NUCLEOTIDE SEQUENCE [LARGE SCALE GENOMIC DNA]</scope>
    <source>
        <strain evidence="7 8">DSM 44230</strain>
    </source>
</reference>
<evidence type="ECO:0000256" key="3">
    <source>
        <dbReference type="ARBA" id="ARBA00023125"/>
    </source>
</evidence>
<dbReference type="InterPro" id="IPR036271">
    <property type="entry name" value="Tet_transcr_reg_TetR-rel_C_sf"/>
</dbReference>
<dbReference type="EMBL" id="JACHMH010000001">
    <property type="protein sequence ID" value="MBB4680628.1"/>
    <property type="molecule type" value="Genomic_DNA"/>
</dbReference>
<keyword evidence="3 5" id="KW-0238">DNA-binding</keyword>
<evidence type="ECO:0000313" key="8">
    <source>
        <dbReference type="Proteomes" id="UP000533598"/>
    </source>
</evidence>